<comment type="similarity">
    <text evidence="7">Belongs to the binding-protein-dependent transport system permease family.</text>
</comment>
<evidence type="ECO:0000256" key="7">
    <source>
        <dbReference type="RuleBase" id="RU363032"/>
    </source>
</evidence>
<evidence type="ECO:0000259" key="8">
    <source>
        <dbReference type="PROSITE" id="PS50928"/>
    </source>
</evidence>
<feature type="transmembrane region" description="Helical" evidence="7">
    <location>
        <begin position="308"/>
        <end position="334"/>
    </location>
</feature>
<evidence type="ECO:0000256" key="3">
    <source>
        <dbReference type="ARBA" id="ARBA00022475"/>
    </source>
</evidence>
<evidence type="ECO:0000256" key="2">
    <source>
        <dbReference type="ARBA" id="ARBA00022448"/>
    </source>
</evidence>
<dbReference type="GO" id="GO:0005886">
    <property type="term" value="C:plasma membrane"/>
    <property type="evidence" value="ECO:0007669"/>
    <property type="project" value="UniProtKB-SubCell"/>
</dbReference>
<keyword evidence="6 7" id="KW-0472">Membrane</keyword>
<evidence type="ECO:0000313" key="10">
    <source>
        <dbReference type="Proteomes" id="UP000240880"/>
    </source>
</evidence>
<dbReference type="InterPro" id="IPR035906">
    <property type="entry name" value="MetI-like_sf"/>
</dbReference>
<keyword evidence="4 7" id="KW-0812">Transmembrane</keyword>
<feature type="domain" description="ABC transmembrane type-1" evidence="8">
    <location>
        <begin position="101"/>
        <end position="327"/>
    </location>
</feature>
<sequence length="344" mass="37703">MTTPQEFAFFVLKRAVSSLFTLFGVFVIVFLISHVISPNPALLWAGFKAKQSTVQAIAERYHLNVPLPQQFYYFLKDYITGNLGIDPVTGRPISSEIAFYLPNTLELVFASLVLVIALGVFLGYISAMNFGGKRDVAIRVFYLVSWATPTYLGAILAVLAFATYFKLFPSGGMYSPTLSPPPHITGIFVLDALLTGNLKDFASGLYHLTLPALTLAFLNFGIITRVARSSILEVRWSPHVKSAAAKGLSQREIRVRHVLRNGLIDVNTLGAIMFGWLLTGTVVVEQIFAWPGIGQFAFFAISSDDYPALVPIVLVFTAGVIIANFVADILYSVLDPRIRLGGSK</sequence>
<evidence type="ECO:0000256" key="6">
    <source>
        <dbReference type="ARBA" id="ARBA00023136"/>
    </source>
</evidence>
<dbReference type="InterPro" id="IPR045621">
    <property type="entry name" value="BPD_transp_1_N"/>
</dbReference>
<evidence type="ECO:0000313" key="9">
    <source>
        <dbReference type="EMBL" id="PSN82414.1"/>
    </source>
</evidence>
<feature type="transmembrane region" description="Helical" evidence="7">
    <location>
        <begin position="107"/>
        <end position="128"/>
    </location>
</feature>
<dbReference type="SUPFAM" id="SSF161098">
    <property type="entry name" value="MetI-like"/>
    <property type="match status" value="1"/>
</dbReference>
<evidence type="ECO:0000256" key="5">
    <source>
        <dbReference type="ARBA" id="ARBA00022989"/>
    </source>
</evidence>
<dbReference type="PANTHER" id="PTHR43163:SF6">
    <property type="entry name" value="DIPEPTIDE TRANSPORT SYSTEM PERMEASE PROTEIN DPPB-RELATED"/>
    <property type="match status" value="1"/>
</dbReference>
<dbReference type="PROSITE" id="PS50928">
    <property type="entry name" value="ABC_TM1"/>
    <property type="match status" value="1"/>
</dbReference>
<proteinExistence type="inferred from homology"/>
<dbReference type="EMBL" id="NEXC01000076">
    <property type="protein sequence ID" value="PSN82414.1"/>
    <property type="molecule type" value="Genomic_DNA"/>
</dbReference>
<dbReference type="GO" id="GO:0055085">
    <property type="term" value="P:transmembrane transport"/>
    <property type="evidence" value="ECO:0007669"/>
    <property type="project" value="InterPro"/>
</dbReference>
<evidence type="ECO:0000256" key="1">
    <source>
        <dbReference type="ARBA" id="ARBA00004651"/>
    </source>
</evidence>
<dbReference type="Gene3D" id="1.10.3720.10">
    <property type="entry name" value="MetI-like"/>
    <property type="match status" value="1"/>
</dbReference>
<keyword evidence="3" id="KW-1003">Cell membrane</keyword>
<feature type="transmembrane region" description="Helical" evidence="7">
    <location>
        <begin position="15"/>
        <end position="36"/>
    </location>
</feature>
<reference evidence="9 10" key="1">
    <citation type="submission" date="2017-04" db="EMBL/GenBank/DDBJ databases">
        <title>Novel microbial lineages endemic to geothermal iron-oxide mats fill important gaps in the evolutionary history of Archaea.</title>
        <authorList>
            <person name="Jay Z.J."/>
            <person name="Beam J.P."/>
            <person name="Dlakic M."/>
            <person name="Rusch D.B."/>
            <person name="Kozubal M.A."/>
            <person name="Inskeep W.P."/>
        </authorList>
    </citation>
    <scope>NUCLEOTIDE SEQUENCE [LARGE SCALE GENOMIC DNA]</scope>
    <source>
        <strain evidence="9">OSP_D</strain>
    </source>
</reference>
<keyword evidence="5 7" id="KW-1133">Transmembrane helix</keyword>
<gene>
    <name evidence="9" type="ORF">B9Q01_08100</name>
</gene>
<dbReference type="AlphaFoldDB" id="A0A2R6A7Q6"/>
<dbReference type="Pfam" id="PF19300">
    <property type="entry name" value="BPD_transp_1_N"/>
    <property type="match status" value="1"/>
</dbReference>
<dbReference type="PANTHER" id="PTHR43163">
    <property type="entry name" value="DIPEPTIDE TRANSPORT SYSTEM PERMEASE PROTEIN DPPB-RELATED"/>
    <property type="match status" value="1"/>
</dbReference>
<protein>
    <recommendedName>
        <fullName evidence="8">ABC transmembrane type-1 domain-containing protein</fullName>
    </recommendedName>
</protein>
<comment type="caution">
    <text evidence="9">The sequence shown here is derived from an EMBL/GenBank/DDBJ whole genome shotgun (WGS) entry which is preliminary data.</text>
</comment>
<dbReference type="InterPro" id="IPR000515">
    <property type="entry name" value="MetI-like"/>
</dbReference>
<dbReference type="Proteomes" id="UP000240880">
    <property type="component" value="Unassembled WGS sequence"/>
</dbReference>
<feature type="transmembrane region" description="Helical" evidence="7">
    <location>
        <begin position="140"/>
        <end position="165"/>
    </location>
</feature>
<accession>A0A2R6A7Q6</accession>
<dbReference type="Pfam" id="PF00528">
    <property type="entry name" value="BPD_transp_1"/>
    <property type="match status" value="1"/>
</dbReference>
<dbReference type="CDD" id="cd06261">
    <property type="entry name" value="TM_PBP2"/>
    <property type="match status" value="1"/>
</dbReference>
<evidence type="ECO:0000256" key="4">
    <source>
        <dbReference type="ARBA" id="ARBA00022692"/>
    </source>
</evidence>
<name>A0A2R6A7Q6_9ARCH</name>
<organism evidence="9 10">
    <name type="scientific">Candidatus Marsarchaeota G1 archaeon OSP_D</name>
    <dbReference type="NCBI Taxonomy" id="1978155"/>
    <lineage>
        <taxon>Archaea</taxon>
        <taxon>Candidatus Marsarchaeota</taxon>
        <taxon>Candidatus Marsarchaeota group 1</taxon>
    </lineage>
</organism>
<keyword evidence="2 7" id="KW-0813">Transport</keyword>
<comment type="subcellular location">
    <subcellularLocation>
        <location evidence="1 7">Cell membrane</location>
        <topology evidence="1 7">Multi-pass membrane protein</topology>
    </subcellularLocation>
</comment>
<feature type="transmembrane region" description="Helical" evidence="7">
    <location>
        <begin position="266"/>
        <end position="288"/>
    </location>
</feature>
<feature type="transmembrane region" description="Helical" evidence="7">
    <location>
        <begin position="205"/>
        <end position="227"/>
    </location>
</feature>